<dbReference type="GO" id="GO:0019789">
    <property type="term" value="F:SUMO transferase activity"/>
    <property type="evidence" value="ECO:0007669"/>
    <property type="project" value="InterPro"/>
</dbReference>
<dbReference type="InterPro" id="IPR004148">
    <property type="entry name" value="BAR_dom"/>
</dbReference>
<keyword evidence="6" id="KW-1185">Reference proteome</keyword>
<sequence length="760" mass="80684">MPSLSGSKAATHKRPPMSKIRSWSAGLGAKLGSSSSNDKQDLASEVELRKKGIDNLYTSTEAYWSYLGKKKPVPFDTSTLPVDDTSSITIGTVTSNPEGKMLPVEAMGWAMSSFSTAFPDGSAYGSCLGLLGEAHIKLGYLQSTFTKDTSHIFLARIARSKAALDSFTAALKKLGSATARLESAQSKVQKRRKEKRELEEELRLAKAAYDEAVTDVEARAEAIQDAEYDDWQCLTTYMQAQVDYTAQATAVLEQVKSMWGQPPPSRANSGANTPVTRPRSLSGPGAPKLRPSISRRSSAKDGGKFATAASSRFGSRSSLSLSNIDRPSSPTDETKREKEKDKKSRLRMPSFTGTGDTVASVASGIGSFGRAKSSSLFGNGSTGANGEGSPSPEKEREGPSKWNFKTRSKKEYGFMSMDEAEKTAFESNGAGSRPPALPARDYVRQPVSAHDVHLGGDLDGSVDGHGDASPNFRLSCADDDSDDEEFSAGHEPSPFSPDPDSQNFLNASKRRSVHDTIHERGESQLSSEIHIMDSGFHGTSSAPHQAHLSLSHTGLSAYSDGGDPFCNASSAMSPQATGGRFNDDSTDEEQERQGLTAGNLVDSTGERRGVEPSASWKNLAAGMLNGIGNGNGGGNARGPPPPIPSSASFLSKSKARLAPPPPPLPSRNTLLTASKHFPTPSTSLNNVACLCALSTIPSPSNLILYLSSFILAFPVFLYGGPLPQNSPGSVSVSLHLARSSDQRPGRIVAERRVMTPSPAA</sequence>
<dbReference type="GO" id="GO:0007129">
    <property type="term" value="P:homologous chromosome pairing at meiosis"/>
    <property type="evidence" value="ECO:0007669"/>
    <property type="project" value="TreeGrafter"/>
</dbReference>
<reference evidence="5" key="1">
    <citation type="submission" date="2018-08" db="EMBL/GenBank/DDBJ databases">
        <authorList>
            <person name="Guldener U."/>
        </authorList>
    </citation>
    <scope>NUCLEOTIDE SEQUENCE</scope>
    <source>
        <strain evidence="5">UB2</strain>
    </source>
</reference>
<dbReference type="EMBL" id="ULHB01000292">
    <property type="protein sequence ID" value="SYW86281.1"/>
    <property type="molecule type" value="Genomic_DNA"/>
</dbReference>
<dbReference type="InterPro" id="IPR027267">
    <property type="entry name" value="AH/BAR_dom_sf"/>
</dbReference>
<feature type="compositionally biased region" description="Polar residues" evidence="3">
    <location>
        <begin position="266"/>
        <end position="275"/>
    </location>
</feature>
<feature type="compositionally biased region" description="Basic and acidic residues" evidence="3">
    <location>
        <begin position="332"/>
        <end position="342"/>
    </location>
</feature>
<feature type="region of interest" description="Disordered" evidence="3">
    <location>
        <begin position="1"/>
        <end position="22"/>
    </location>
</feature>
<evidence type="ECO:0000313" key="6">
    <source>
        <dbReference type="Proteomes" id="UP000658997"/>
    </source>
</evidence>
<keyword evidence="2" id="KW-0175">Coiled coil</keyword>
<feature type="domain" description="BAR" evidence="4">
    <location>
        <begin position="5"/>
        <end position="261"/>
    </location>
</feature>
<feature type="compositionally biased region" description="Acidic residues" evidence="3">
    <location>
        <begin position="477"/>
        <end position="486"/>
    </location>
</feature>
<dbReference type="AlphaFoldDB" id="A0A8H8TU88"/>
<dbReference type="InterPro" id="IPR042123">
    <property type="entry name" value="Zip3/RNF212-like"/>
</dbReference>
<feature type="region of interest" description="Disordered" evidence="3">
    <location>
        <begin position="566"/>
        <end position="613"/>
    </location>
</feature>
<accession>A0A8H8TU88</accession>
<comment type="caution">
    <text evidence="5">The sequence shown here is derived from an EMBL/GenBank/DDBJ whole genome shotgun (WGS) entry which is preliminary data.</text>
</comment>
<dbReference type="Gene3D" id="1.20.1270.60">
    <property type="entry name" value="Arfaptin homology (AH) domain/BAR domain"/>
    <property type="match status" value="1"/>
</dbReference>
<feature type="region of interest" description="Disordered" evidence="3">
    <location>
        <begin position="259"/>
        <end position="359"/>
    </location>
</feature>
<feature type="compositionally biased region" description="Polar residues" evidence="3">
    <location>
        <begin position="567"/>
        <end position="576"/>
    </location>
</feature>
<evidence type="ECO:0000256" key="1">
    <source>
        <dbReference type="ARBA" id="ARBA00023254"/>
    </source>
</evidence>
<dbReference type="SUPFAM" id="SSF103657">
    <property type="entry name" value="BAR/IMD domain-like"/>
    <property type="match status" value="1"/>
</dbReference>
<evidence type="ECO:0000256" key="2">
    <source>
        <dbReference type="SAM" id="Coils"/>
    </source>
</evidence>
<proteinExistence type="predicted"/>
<feature type="compositionally biased region" description="Basic and acidic residues" evidence="3">
    <location>
        <begin position="513"/>
        <end position="522"/>
    </location>
</feature>
<evidence type="ECO:0000259" key="4">
    <source>
        <dbReference type="SMART" id="SM00721"/>
    </source>
</evidence>
<feature type="compositionally biased region" description="Basic and acidic residues" evidence="3">
    <location>
        <begin position="450"/>
        <end position="466"/>
    </location>
</feature>
<feature type="compositionally biased region" description="Low complexity" evidence="3">
    <location>
        <begin position="310"/>
        <end position="322"/>
    </location>
</feature>
<feature type="region of interest" description="Disordered" evidence="3">
    <location>
        <begin position="628"/>
        <end position="648"/>
    </location>
</feature>
<feature type="region of interest" description="Disordered" evidence="3">
    <location>
        <begin position="423"/>
        <end position="528"/>
    </location>
</feature>
<dbReference type="PANTHER" id="PTHR22663">
    <property type="entry name" value="RING FINGER PROTEIN NARYA-RELATED"/>
    <property type="match status" value="1"/>
</dbReference>
<dbReference type="PANTHER" id="PTHR22663:SF17">
    <property type="entry name" value="RING FINGER PROTEIN NARYA-RELATED"/>
    <property type="match status" value="1"/>
</dbReference>
<dbReference type="Proteomes" id="UP000658997">
    <property type="component" value="Unassembled WGS sequence"/>
</dbReference>
<feature type="region of interest" description="Disordered" evidence="3">
    <location>
        <begin position="375"/>
        <end position="407"/>
    </location>
</feature>
<organism evidence="5 6">
    <name type="scientific">Ustilago bromivora</name>
    <dbReference type="NCBI Taxonomy" id="307758"/>
    <lineage>
        <taxon>Eukaryota</taxon>
        <taxon>Fungi</taxon>
        <taxon>Dikarya</taxon>
        <taxon>Basidiomycota</taxon>
        <taxon>Ustilaginomycotina</taxon>
        <taxon>Ustilaginomycetes</taxon>
        <taxon>Ustilaginales</taxon>
        <taxon>Ustilaginaceae</taxon>
        <taxon>Ustilago</taxon>
    </lineage>
</organism>
<keyword evidence="1" id="KW-0469">Meiosis</keyword>
<dbReference type="GO" id="GO:0016925">
    <property type="term" value="P:protein sumoylation"/>
    <property type="evidence" value="ECO:0007669"/>
    <property type="project" value="TreeGrafter"/>
</dbReference>
<evidence type="ECO:0000313" key="5">
    <source>
        <dbReference type="EMBL" id="SYW86281.1"/>
    </source>
</evidence>
<dbReference type="GO" id="GO:0007131">
    <property type="term" value="P:reciprocal meiotic recombination"/>
    <property type="evidence" value="ECO:0007669"/>
    <property type="project" value="InterPro"/>
</dbReference>
<dbReference type="GO" id="GO:0005737">
    <property type="term" value="C:cytoplasm"/>
    <property type="evidence" value="ECO:0007669"/>
    <property type="project" value="InterPro"/>
</dbReference>
<dbReference type="SMART" id="SM00721">
    <property type="entry name" value="BAR"/>
    <property type="match status" value="1"/>
</dbReference>
<protein>
    <recommendedName>
        <fullName evidence="4">BAR domain-containing protein</fullName>
    </recommendedName>
</protein>
<dbReference type="GO" id="GO:0000795">
    <property type="term" value="C:synaptonemal complex"/>
    <property type="evidence" value="ECO:0007669"/>
    <property type="project" value="InterPro"/>
</dbReference>
<gene>
    <name evidence="5" type="ORF">UBRO2_06001</name>
</gene>
<evidence type="ECO:0000256" key="3">
    <source>
        <dbReference type="SAM" id="MobiDB-lite"/>
    </source>
</evidence>
<feature type="coiled-coil region" evidence="2">
    <location>
        <begin position="181"/>
        <end position="215"/>
    </location>
</feature>
<dbReference type="Pfam" id="PF03114">
    <property type="entry name" value="BAR"/>
    <property type="match status" value="1"/>
</dbReference>
<name>A0A8H8TU88_9BASI</name>